<evidence type="ECO:0000256" key="2">
    <source>
        <dbReference type="ARBA" id="ARBA00023125"/>
    </source>
</evidence>
<protein>
    <submittedName>
        <fullName evidence="5">Helix-turn-helix transcriptional regulator</fullName>
    </submittedName>
</protein>
<comment type="caution">
    <text evidence="5">The sequence shown here is derived from an EMBL/GenBank/DDBJ whole genome shotgun (WGS) entry which is preliminary data.</text>
</comment>
<dbReference type="Gene3D" id="1.10.10.60">
    <property type="entry name" value="Homeodomain-like"/>
    <property type="match status" value="2"/>
</dbReference>
<organism evidence="5 6">
    <name type="scientific">Exiguobacterium aestuarii</name>
    <dbReference type="NCBI Taxonomy" id="273527"/>
    <lineage>
        <taxon>Bacteria</taxon>
        <taxon>Bacillati</taxon>
        <taxon>Bacillota</taxon>
        <taxon>Bacilli</taxon>
        <taxon>Bacillales</taxon>
        <taxon>Bacillales Family XII. Incertae Sedis</taxon>
        <taxon>Exiguobacterium</taxon>
    </lineage>
</organism>
<evidence type="ECO:0000259" key="4">
    <source>
        <dbReference type="PROSITE" id="PS01124"/>
    </source>
</evidence>
<dbReference type="InterPro" id="IPR018060">
    <property type="entry name" value="HTH_AraC"/>
</dbReference>
<feature type="domain" description="HTH araC/xylS-type" evidence="4">
    <location>
        <begin position="156"/>
        <end position="254"/>
    </location>
</feature>
<evidence type="ECO:0000313" key="6">
    <source>
        <dbReference type="Proteomes" id="UP001596439"/>
    </source>
</evidence>
<dbReference type="SUPFAM" id="SSF46689">
    <property type="entry name" value="Homeodomain-like"/>
    <property type="match status" value="1"/>
</dbReference>
<name>A0ABW2PQ64_9BACL</name>
<dbReference type="SMART" id="SM00342">
    <property type="entry name" value="HTH_ARAC"/>
    <property type="match status" value="1"/>
</dbReference>
<dbReference type="Proteomes" id="UP001596439">
    <property type="component" value="Unassembled WGS sequence"/>
</dbReference>
<dbReference type="PROSITE" id="PS01124">
    <property type="entry name" value="HTH_ARAC_FAMILY_2"/>
    <property type="match status" value="1"/>
</dbReference>
<evidence type="ECO:0000256" key="3">
    <source>
        <dbReference type="ARBA" id="ARBA00023163"/>
    </source>
</evidence>
<dbReference type="EMBL" id="JBHTCE010000001">
    <property type="protein sequence ID" value="MFC7389805.1"/>
    <property type="molecule type" value="Genomic_DNA"/>
</dbReference>
<reference evidence="6" key="1">
    <citation type="journal article" date="2019" name="Int. J. Syst. Evol. Microbiol.">
        <title>The Global Catalogue of Microorganisms (GCM) 10K type strain sequencing project: providing services to taxonomists for standard genome sequencing and annotation.</title>
        <authorList>
            <consortium name="The Broad Institute Genomics Platform"/>
            <consortium name="The Broad Institute Genome Sequencing Center for Infectious Disease"/>
            <person name="Wu L."/>
            <person name="Ma J."/>
        </authorList>
    </citation>
    <scope>NUCLEOTIDE SEQUENCE [LARGE SCALE GENOMIC DNA]</scope>
    <source>
        <strain evidence="6">CCUG 55590</strain>
    </source>
</reference>
<accession>A0ABW2PQ64</accession>
<proteinExistence type="predicted"/>
<dbReference type="Pfam" id="PF12833">
    <property type="entry name" value="HTH_18"/>
    <property type="match status" value="1"/>
</dbReference>
<dbReference type="PANTHER" id="PTHR43280:SF28">
    <property type="entry name" value="HTH-TYPE TRANSCRIPTIONAL ACTIVATOR RHAS"/>
    <property type="match status" value="1"/>
</dbReference>
<dbReference type="PANTHER" id="PTHR43280">
    <property type="entry name" value="ARAC-FAMILY TRANSCRIPTIONAL REGULATOR"/>
    <property type="match status" value="1"/>
</dbReference>
<evidence type="ECO:0000256" key="1">
    <source>
        <dbReference type="ARBA" id="ARBA00023015"/>
    </source>
</evidence>
<dbReference type="RefSeq" id="WP_214788078.1">
    <property type="nucleotide sequence ID" value="NZ_JANIEL010000002.1"/>
</dbReference>
<evidence type="ECO:0000313" key="5">
    <source>
        <dbReference type="EMBL" id="MFC7389805.1"/>
    </source>
</evidence>
<gene>
    <name evidence="5" type="ORF">ACFQO8_06575</name>
</gene>
<keyword evidence="1" id="KW-0805">Transcription regulation</keyword>
<keyword evidence="6" id="KW-1185">Reference proteome</keyword>
<dbReference type="InterPro" id="IPR009057">
    <property type="entry name" value="Homeodomain-like_sf"/>
</dbReference>
<sequence>MRLTRHGDSTFSITDQFTILWIESGVVDLVVNGEWIILDSNEGLMLTDGQSYVIQRMKESSQIVKLQFDPYELFHPNMAERYVKSYDTLDKSIHILKKERTPRSLVQTIERAIQYIESEGPLAMMDATLQCTVIWRYWIQQECLSTKHSKKLESLRNMLSCVHSQLEDKLSLAQIATAGKVSRSECCRLFKRFGDTSPLAYVQLKRMDRAATLLEDSTESIADIAQRLSYSSVSHFVQTFKAHHTITPLAYRKKYQTKRAE</sequence>
<keyword evidence="3" id="KW-0804">Transcription</keyword>
<keyword evidence="2" id="KW-0238">DNA-binding</keyword>